<dbReference type="InterPro" id="IPR001638">
    <property type="entry name" value="Solute-binding_3/MltF_N"/>
</dbReference>
<dbReference type="SUPFAM" id="SSF55073">
    <property type="entry name" value="Nucleotide cyclase"/>
    <property type="match status" value="1"/>
</dbReference>
<proteinExistence type="predicted"/>
<dbReference type="CDD" id="cd01007">
    <property type="entry name" value="PBP2_BvgS_HisK_like"/>
    <property type="match status" value="3"/>
</dbReference>
<dbReference type="Proteomes" id="UP000295097">
    <property type="component" value="Unassembled WGS sequence"/>
</dbReference>
<dbReference type="GO" id="GO:0052621">
    <property type="term" value="F:diguanylate cyclase activity"/>
    <property type="evidence" value="ECO:0007669"/>
    <property type="project" value="UniProtKB-EC"/>
</dbReference>
<dbReference type="AlphaFoldDB" id="A0A4R3NZM2"/>
<dbReference type="Pfam" id="PF00497">
    <property type="entry name" value="SBP_bac_3"/>
    <property type="match status" value="2"/>
</dbReference>
<name>A0A4R3NZM2_9HYPH</name>
<sequence length="997" mass="110697">MQAMGYDYLNAMAACSRMCVAIMRALIVIALSFIILFSFVFPPFASEVEASHLRLSDEERQWIAENPDVSIGVVADNEPYSFYVNGQIMGWTIDVLDRITLMTGLNFQPRMGSWAQIYGQFRQGSLDAVADISKTDDRSRFIDFTPAYHLRNTVLFHNIDRPLETSDNLDALKKQRIGIIQNIFYEKALRSADFDLVEYATYRDLVAAVAFGWVDAALAPEMTGQFFIHDNGFSNVAKAGSLPLAAVSLEDFRIGVIRDNGNPDQALLHNILSKAIDALPNEELESITERWLIYRSDRPMGNGSLRLLPEEQAFLEDASPIRIGFMADYEPFSFLENGRGQGLAVDLAQYISSRTGLVFEPVFDNWSRLLEQFRSGEIDVITNISYTPDRAEFTLFSDLYHRIPNAVFVRSGFGVYSGLEDLEGQTIGITRDVYYADAVAARFKHVVEFGTQDDLMQALSDGLIDAAVTSLSNGNAIVRRLGLINIEIGGEFTMDDVEREDLRFGVTPDYPYLASIIDKSLESVPLSRWQQMEARWLGPPVAGVTRRHSVLTPEERAYLREKGVIRVCVDPVIPPYVRRSENGELEGAVVDIMNLMAERGGFEWQAEPVSYLGKNNAAIDATGCDVLPFAARANMAGAAFDISLSYLDVPLAVASALEAPFVESLRDLNGQKVGIVPAHAPLDMLQVRYPYVELEAIQSESAGLNAVLDGRLDAVVGPLDGLAFLIATMDTNAVKISGRISETLEVVVATSGEQPFLGRIFDKLVAGIDRQTVETILARQKLQPFQRAVDYRVLAGITLVIILVVALVVYWNRKLARLNKALNNANQSLHEISITDGLTGLFNRGHFMERAARDFELSRRNSWRFTLAMIDVDHFKPINDREGHIFGDRCLGHLGEILKAHFRRGGDLVARYGGEEFIALTLSGDAGEIARHLERLRQEVEASPVASERGYVSLTISVGFYSAVPGEGDTLDHFTDLADQHLYAAKKQGRNRVVGNI</sequence>
<dbReference type="EMBL" id="SMAR01000001">
    <property type="protein sequence ID" value="TCT45043.1"/>
    <property type="molecule type" value="Genomic_DNA"/>
</dbReference>
<gene>
    <name evidence="5" type="ORF">EDC90_1001183</name>
</gene>
<dbReference type="PROSITE" id="PS50887">
    <property type="entry name" value="GGDEF"/>
    <property type="match status" value="1"/>
</dbReference>
<organism evidence="5 6">
    <name type="scientific">Martelella mediterranea</name>
    <dbReference type="NCBI Taxonomy" id="293089"/>
    <lineage>
        <taxon>Bacteria</taxon>
        <taxon>Pseudomonadati</taxon>
        <taxon>Pseudomonadota</taxon>
        <taxon>Alphaproteobacteria</taxon>
        <taxon>Hyphomicrobiales</taxon>
        <taxon>Aurantimonadaceae</taxon>
        <taxon>Martelella</taxon>
    </lineage>
</organism>
<keyword evidence="3" id="KW-0812">Transmembrane</keyword>
<reference evidence="5 6" key="1">
    <citation type="submission" date="2019-03" db="EMBL/GenBank/DDBJ databases">
        <title>Freshwater and sediment microbial communities from various areas in North America, analyzing microbe dynamics in response to fracking.</title>
        <authorList>
            <person name="Lamendella R."/>
        </authorList>
    </citation>
    <scope>NUCLEOTIDE SEQUENCE [LARGE SCALE GENOMIC DNA]</scope>
    <source>
        <strain evidence="5 6">175.2</strain>
    </source>
</reference>
<dbReference type="SMART" id="SM00062">
    <property type="entry name" value="PBPb"/>
    <property type="match status" value="3"/>
</dbReference>
<dbReference type="SMART" id="SM00267">
    <property type="entry name" value="GGDEF"/>
    <property type="match status" value="1"/>
</dbReference>
<keyword evidence="3" id="KW-1133">Transmembrane helix</keyword>
<dbReference type="GO" id="GO:1902201">
    <property type="term" value="P:negative regulation of bacterial-type flagellum-dependent cell motility"/>
    <property type="evidence" value="ECO:0007669"/>
    <property type="project" value="TreeGrafter"/>
</dbReference>
<dbReference type="SUPFAM" id="SSF53850">
    <property type="entry name" value="Periplasmic binding protein-like II"/>
    <property type="match status" value="3"/>
</dbReference>
<evidence type="ECO:0000313" key="6">
    <source>
        <dbReference type="Proteomes" id="UP000295097"/>
    </source>
</evidence>
<evidence type="ECO:0000256" key="2">
    <source>
        <dbReference type="ARBA" id="ARBA00034247"/>
    </source>
</evidence>
<feature type="domain" description="GGDEF" evidence="4">
    <location>
        <begin position="863"/>
        <end position="997"/>
    </location>
</feature>
<comment type="catalytic activity">
    <reaction evidence="2">
        <text>2 GTP = 3',3'-c-di-GMP + 2 diphosphate</text>
        <dbReference type="Rhea" id="RHEA:24898"/>
        <dbReference type="ChEBI" id="CHEBI:33019"/>
        <dbReference type="ChEBI" id="CHEBI:37565"/>
        <dbReference type="ChEBI" id="CHEBI:58805"/>
        <dbReference type="EC" id="2.7.7.65"/>
    </reaction>
</comment>
<dbReference type="Gene3D" id="3.40.190.10">
    <property type="entry name" value="Periplasmic binding protein-like II"/>
    <property type="match status" value="6"/>
</dbReference>
<feature type="transmembrane region" description="Helical" evidence="3">
    <location>
        <begin position="21"/>
        <end position="41"/>
    </location>
</feature>
<protein>
    <recommendedName>
        <fullName evidence="1">diguanylate cyclase</fullName>
        <ecNumber evidence="1">2.7.7.65</ecNumber>
    </recommendedName>
</protein>
<dbReference type="Pfam" id="PF00990">
    <property type="entry name" value="GGDEF"/>
    <property type="match status" value="1"/>
</dbReference>
<dbReference type="InterPro" id="IPR029787">
    <property type="entry name" value="Nucleotide_cyclase"/>
</dbReference>
<dbReference type="FunFam" id="3.30.70.270:FF:000001">
    <property type="entry name" value="Diguanylate cyclase domain protein"/>
    <property type="match status" value="1"/>
</dbReference>
<keyword evidence="6" id="KW-1185">Reference proteome</keyword>
<dbReference type="EC" id="2.7.7.65" evidence="1"/>
<dbReference type="GO" id="GO:0043709">
    <property type="term" value="P:cell adhesion involved in single-species biofilm formation"/>
    <property type="evidence" value="ECO:0007669"/>
    <property type="project" value="TreeGrafter"/>
</dbReference>
<dbReference type="PANTHER" id="PTHR45138">
    <property type="entry name" value="REGULATORY COMPONENTS OF SENSORY TRANSDUCTION SYSTEM"/>
    <property type="match status" value="1"/>
</dbReference>
<dbReference type="GO" id="GO:0005886">
    <property type="term" value="C:plasma membrane"/>
    <property type="evidence" value="ECO:0007669"/>
    <property type="project" value="TreeGrafter"/>
</dbReference>
<evidence type="ECO:0000313" key="5">
    <source>
        <dbReference type="EMBL" id="TCT45043.1"/>
    </source>
</evidence>
<evidence type="ECO:0000256" key="1">
    <source>
        <dbReference type="ARBA" id="ARBA00012528"/>
    </source>
</evidence>
<comment type="caution">
    <text evidence="5">The sequence shown here is derived from an EMBL/GenBank/DDBJ whole genome shotgun (WGS) entry which is preliminary data.</text>
</comment>
<dbReference type="NCBIfam" id="TIGR00254">
    <property type="entry name" value="GGDEF"/>
    <property type="match status" value="1"/>
</dbReference>
<dbReference type="CDD" id="cd01949">
    <property type="entry name" value="GGDEF"/>
    <property type="match status" value="1"/>
</dbReference>
<keyword evidence="3" id="KW-0472">Membrane</keyword>
<evidence type="ECO:0000256" key="3">
    <source>
        <dbReference type="SAM" id="Phobius"/>
    </source>
</evidence>
<dbReference type="Gene3D" id="3.30.70.270">
    <property type="match status" value="1"/>
</dbReference>
<dbReference type="InterPro" id="IPR050469">
    <property type="entry name" value="Diguanylate_Cyclase"/>
</dbReference>
<dbReference type="InterPro" id="IPR000160">
    <property type="entry name" value="GGDEF_dom"/>
</dbReference>
<dbReference type="InterPro" id="IPR043128">
    <property type="entry name" value="Rev_trsase/Diguanyl_cyclase"/>
</dbReference>
<accession>A0A4R3NZM2</accession>
<feature type="transmembrane region" description="Helical" evidence="3">
    <location>
        <begin position="791"/>
        <end position="811"/>
    </location>
</feature>
<dbReference type="PANTHER" id="PTHR45138:SF9">
    <property type="entry name" value="DIGUANYLATE CYCLASE DGCM-RELATED"/>
    <property type="match status" value="1"/>
</dbReference>
<evidence type="ECO:0000259" key="4">
    <source>
        <dbReference type="PROSITE" id="PS50887"/>
    </source>
</evidence>